<evidence type="ECO:0000259" key="11">
    <source>
        <dbReference type="Pfam" id="PF00149"/>
    </source>
</evidence>
<feature type="binding site" evidence="10">
    <location>
        <position position="12"/>
    </location>
    <ligand>
        <name>Mn(2+)</name>
        <dbReference type="ChEBI" id="CHEBI:29035"/>
        <label>1</label>
    </ligand>
</feature>
<feature type="binding site" evidence="10">
    <location>
        <position position="162"/>
    </location>
    <ligand>
        <name>substrate</name>
    </ligand>
</feature>
<dbReference type="GO" id="GO:0016787">
    <property type="term" value="F:hydrolase activity"/>
    <property type="evidence" value="ECO:0007669"/>
    <property type="project" value="UniProtKB-KW"/>
</dbReference>
<dbReference type="InterPro" id="IPR010138">
    <property type="entry name" value="UDP-diacylglucosamine_Hdrlase"/>
</dbReference>
<dbReference type="CDD" id="cd07398">
    <property type="entry name" value="MPP_YbbF-LpxH"/>
    <property type="match status" value="1"/>
</dbReference>
<sequence>MSGITYLLSDMHVTDERPDITEALLKFLAGPAMNADAVYLLGDVFDYWVGDDFRTDTIDAVKAALAQLSQHGVATYLISGNRDFLIGRRFCKQTGIKLLPEHSVIDLYGESTLIMHGDTLCTLDVDYQKFRRKSRSWWWPLIMLRLPLRLRTRIAENYRSKSKNAKSMKTMKIMDVTPQEVENQMLQHQVKLLIHGHTHRQAIHSLLIDQQPARRIVLGDWYQQGSVLACTPDGQQQFISLPFSSKAV</sequence>
<dbReference type="InterPro" id="IPR043461">
    <property type="entry name" value="LpxH-like"/>
</dbReference>
<protein>
    <recommendedName>
        <fullName evidence="10">UDP-2,3-diacylglucosamine hydrolase</fullName>
        <ecNumber evidence="10">3.6.1.54</ecNumber>
    </recommendedName>
    <alternativeName>
        <fullName evidence="10">UDP-2,3-diacylglucosamine diphosphatase</fullName>
    </alternativeName>
</protein>
<evidence type="ECO:0000256" key="9">
    <source>
        <dbReference type="ARBA" id="ARBA00023211"/>
    </source>
</evidence>
<feature type="binding site" evidence="10">
    <location>
        <position position="169"/>
    </location>
    <ligand>
        <name>substrate</name>
    </ligand>
</feature>
<evidence type="ECO:0000313" key="12">
    <source>
        <dbReference type="EMBL" id="MBW8190389.1"/>
    </source>
</evidence>
<gene>
    <name evidence="10 12" type="primary">lpxH</name>
    <name evidence="12" type="ORF">K0504_05015</name>
</gene>
<dbReference type="Gene3D" id="3.60.21.10">
    <property type="match status" value="1"/>
</dbReference>
<evidence type="ECO:0000256" key="10">
    <source>
        <dbReference type="HAMAP-Rule" id="MF_00575"/>
    </source>
</evidence>
<dbReference type="Proteomes" id="UP001166251">
    <property type="component" value="Unassembled WGS sequence"/>
</dbReference>
<comment type="similarity">
    <text evidence="10">Belongs to the LpxH family.</text>
</comment>
<dbReference type="InterPro" id="IPR004843">
    <property type="entry name" value="Calcineurin-like_PHP"/>
</dbReference>
<dbReference type="Pfam" id="PF00149">
    <property type="entry name" value="Metallophos"/>
    <property type="match status" value="1"/>
</dbReference>
<keyword evidence="5 10" id="KW-0479">Metal-binding</keyword>
<feature type="domain" description="Calcineurin-like phosphoesterase" evidence="11">
    <location>
        <begin position="7"/>
        <end position="200"/>
    </location>
</feature>
<keyword evidence="1 10" id="KW-1003">Cell membrane</keyword>
<feature type="binding site" evidence="10">
    <location>
        <position position="116"/>
    </location>
    <ligand>
        <name>Mn(2+)</name>
        <dbReference type="ChEBI" id="CHEBI:29035"/>
        <label>2</label>
    </ligand>
</feature>
<keyword evidence="2 10" id="KW-0444">Lipid biosynthesis</keyword>
<keyword evidence="3 10" id="KW-0997">Cell inner membrane</keyword>
<evidence type="ECO:0000256" key="4">
    <source>
        <dbReference type="ARBA" id="ARBA00022556"/>
    </source>
</evidence>
<reference evidence="12" key="1">
    <citation type="submission" date="2021-07" db="EMBL/GenBank/DDBJ databases">
        <title>Neiella marina sp. nov., isolated from the intestinal content of sea cucumber Apostichopus japonicus.</title>
        <authorList>
            <person name="Bai X."/>
        </authorList>
    </citation>
    <scope>NUCLEOTIDE SEQUENCE</scope>
    <source>
        <strain evidence="12">126</strain>
    </source>
</reference>
<evidence type="ECO:0000256" key="7">
    <source>
        <dbReference type="ARBA" id="ARBA00023098"/>
    </source>
</evidence>
<feature type="binding site" evidence="10">
    <location>
        <position position="166"/>
    </location>
    <ligand>
        <name>substrate</name>
    </ligand>
</feature>
<evidence type="ECO:0000256" key="5">
    <source>
        <dbReference type="ARBA" id="ARBA00022723"/>
    </source>
</evidence>
<keyword evidence="8 10" id="KW-0472">Membrane</keyword>
<feature type="binding site" evidence="10">
    <location>
        <position position="124"/>
    </location>
    <ligand>
        <name>substrate</name>
    </ligand>
</feature>
<evidence type="ECO:0000256" key="8">
    <source>
        <dbReference type="ARBA" id="ARBA00023136"/>
    </source>
</evidence>
<evidence type="ECO:0000256" key="2">
    <source>
        <dbReference type="ARBA" id="ARBA00022516"/>
    </source>
</evidence>
<feature type="binding site" evidence="10">
    <location>
        <position position="43"/>
    </location>
    <ligand>
        <name>Mn(2+)</name>
        <dbReference type="ChEBI" id="CHEBI:29035"/>
        <label>2</label>
    </ligand>
</feature>
<evidence type="ECO:0000313" key="13">
    <source>
        <dbReference type="Proteomes" id="UP001166251"/>
    </source>
</evidence>
<dbReference type="RefSeq" id="WP_220103079.1">
    <property type="nucleotide sequence ID" value="NZ_JAHZSS010000004.1"/>
</dbReference>
<name>A0ABS7EDG7_9GAMM</name>
<accession>A0ABS7EDG7</accession>
<feature type="binding site" evidence="10">
    <location>
        <position position="197"/>
    </location>
    <ligand>
        <name>Mn(2+)</name>
        <dbReference type="ChEBI" id="CHEBI:29035"/>
        <label>2</label>
    </ligand>
</feature>
<comment type="cofactor">
    <cofactor evidence="10">
        <name>Mn(2+)</name>
        <dbReference type="ChEBI" id="CHEBI:29035"/>
    </cofactor>
    <text evidence="10">Binds 2 Mn(2+) ions per subunit in a binuclear metal center.</text>
</comment>
<comment type="function">
    <text evidence="10">Hydrolyzes the pyrophosphate bond of UDP-2,3-diacylglucosamine to yield 2,3-diacylglucosamine 1-phosphate (lipid X) and UMP by catalyzing the attack of water at the alpha-P atom. Involved in the biosynthesis of lipid A, a phosphorylated glycolipid that anchors the lipopolysaccharide to the outer membrane of the cell.</text>
</comment>
<dbReference type="PANTHER" id="PTHR34990:SF1">
    <property type="entry name" value="UDP-2,3-DIACYLGLUCOSAMINE HYDROLASE"/>
    <property type="match status" value="1"/>
</dbReference>
<comment type="subcellular location">
    <subcellularLocation>
        <location evidence="10">Cell inner membrane</location>
        <topology evidence="10">Peripheral membrane protein</topology>
        <orientation evidence="10">Cytoplasmic side</orientation>
    </subcellularLocation>
</comment>
<keyword evidence="6 10" id="KW-0378">Hydrolase</keyword>
<organism evidence="12 13">
    <name type="scientific">Neiella holothuriorum</name>
    <dbReference type="NCBI Taxonomy" id="2870530"/>
    <lineage>
        <taxon>Bacteria</taxon>
        <taxon>Pseudomonadati</taxon>
        <taxon>Pseudomonadota</taxon>
        <taxon>Gammaproteobacteria</taxon>
        <taxon>Alteromonadales</taxon>
        <taxon>Echinimonadaceae</taxon>
        <taxon>Neiella</taxon>
    </lineage>
</organism>
<keyword evidence="4 10" id="KW-0441">Lipid A biosynthesis</keyword>
<feature type="binding site" evidence="10">
    <location>
        <position position="10"/>
    </location>
    <ligand>
        <name>Mn(2+)</name>
        <dbReference type="ChEBI" id="CHEBI:29035"/>
        <label>1</label>
    </ligand>
</feature>
<dbReference type="EC" id="3.6.1.54" evidence="10"/>
<comment type="caution">
    <text evidence="12">The sequence shown here is derived from an EMBL/GenBank/DDBJ whole genome shotgun (WGS) entry which is preliminary data.</text>
</comment>
<keyword evidence="9 10" id="KW-0464">Manganese</keyword>
<dbReference type="EMBL" id="JAHZSS010000004">
    <property type="protein sequence ID" value="MBW8190389.1"/>
    <property type="molecule type" value="Genomic_DNA"/>
</dbReference>
<feature type="binding site" evidence="10">
    <location>
        <position position="199"/>
    </location>
    <ligand>
        <name>Mn(2+)</name>
        <dbReference type="ChEBI" id="CHEBI:29035"/>
        <label>1</label>
    </ligand>
</feature>
<dbReference type="SUPFAM" id="SSF56300">
    <property type="entry name" value="Metallo-dependent phosphatases"/>
    <property type="match status" value="1"/>
</dbReference>
<dbReference type="PANTHER" id="PTHR34990">
    <property type="entry name" value="UDP-2,3-DIACYLGLUCOSAMINE HYDROLASE-RELATED"/>
    <property type="match status" value="1"/>
</dbReference>
<dbReference type="HAMAP" id="MF_00575">
    <property type="entry name" value="LpxH"/>
    <property type="match status" value="1"/>
</dbReference>
<evidence type="ECO:0000256" key="3">
    <source>
        <dbReference type="ARBA" id="ARBA00022519"/>
    </source>
</evidence>
<evidence type="ECO:0000256" key="6">
    <source>
        <dbReference type="ARBA" id="ARBA00022801"/>
    </source>
</evidence>
<keyword evidence="7 10" id="KW-0443">Lipid metabolism</keyword>
<comment type="pathway">
    <text evidence="10">Glycolipid biosynthesis; lipid IV(A) biosynthesis; lipid IV(A) from (3R)-3-hydroxytetradecanoyl-[acyl-carrier-protein] and UDP-N-acetyl-alpha-D-glucosamine: step 4/6.</text>
</comment>
<feature type="binding site" evidence="10">
    <location>
        <position position="43"/>
    </location>
    <ligand>
        <name>Mn(2+)</name>
        <dbReference type="ChEBI" id="CHEBI:29035"/>
        <label>1</label>
    </ligand>
</feature>
<dbReference type="NCBIfam" id="TIGR01854">
    <property type="entry name" value="lipid_A_lpxH"/>
    <property type="match status" value="1"/>
</dbReference>
<comment type="catalytic activity">
    <reaction evidence="10">
        <text>UDP-2-N,3-O-bis[(3R)-3-hydroxytetradecanoyl]-alpha-D-glucosamine + H2O = 2-N,3-O-bis[(3R)-3-hydroxytetradecanoyl]-alpha-D-glucosaminyl 1-phosphate + UMP + 2 H(+)</text>
        <dbReference type="Rhea" id="RHEA:25213"/>
        <dbReference type="ChEBI" id="CHEBI:15377"/>
        <dbReference type="ChEBI" id="CHEBI:15378"/>
        <dbReference type="ChEBI" id="CHEBI:57865"/>
        <dbReference type="ChEBI" id="CHEBI:57957"/>
        <dbReference type="ChEBI" id="CHEBI:78847"/>
        <dbReference type="EC" id="3.6.1.54"/>
    </reaction>
</comment>
<evidence type="ECO:0000256" key="1">
    <source>
        <dbReference type="ARBA" id="ARBA00022475"/>
    </source>
</evidence>
<feature type="binding site" evidence="10">
    <location>
        <begin position="81"/>
        <end position="82"/>
    </location>
    <ligand>
        <name>substrate</name>
    </ligand>
</feature>
<dbReference type="NCBIfam" id="NF003743">
    <property type="entry name" value="PRK05340.1"/>
    <property type="match status" value="1"/>
</dbReference>
<dbReference type="InterPro" id="IPR029052">
    <property type="entry name" value="Metallo-depent_PP-like"/>
</dbReference>
<feature type="binding site" evidence="10">
    <location>
        <position position="81"/>
    </location>
    <ligand>
        <name>Mn(2+)</name>
        <dbReference type="ChEBI" id="CHEBI:29035"/>
        <label>2</label>
    </ligand>
</feature>
<keyword evidence="13" id="KW-1185">Reference proteome</keyword>
<proteinExistence type="inferred from homology"/>
<feature type="binding site" evidence="10">
    <location>
        <position position="197"/>
    </location>
    <ligand>
        <name>substrate</name>
    </ligand>
</feature>